<protein>
    <submittedName>
        <fullName evidence="3">Uncharacterized protein</fullName>
    </submittedName>
</protein>
<sequence>MSSILTDLSAQQRTQLQEVADLLLQIYETLAELRYVDPESIVRGPHELVHLQETYDRHGLDPSIRHLYTLLPYIDPTQTEARDFFHGGAFFNPTESGDIEQGRDPFYASPQGEDYEAENGPYMRPWFTPLSNMGNHQSVIVYDARLHRIWIVDQEGWGTTDPGLRAEYRKHIGDESEKSDWGNDSSECGYVDDEEGSDDDDSSSHGSSEFWSDDEEEDEEGVNELEQLRQEETEGVDFDEGFEILNDEESREAKEADVSQNTNSFEHIDSRHAGDVLRDINRYYRELKIMPAQGEYNGGEWRLPKEVLVSLYLKHGWPTIFNGEAFEIDQHRAYAAERAKYDAEDPLRQVECYEGWTKYCAQDVERHQQELADAKDVDEEWLARFNLWVVEQRKLRNLEDLKERREKADHLCPGGVCQKEGDLPLWEREWLRVQRPRIDPERRQGESEDAFLARQRLDRNKATIHAKALEAAQADAARLCPGRTFAEATGRKRLGGPGIRERIETETFWVEFSGKEVEKVEKWEEQLPEGAVRAKETVREEIEKNQKALERVVKDVERMERWVEEHGDEE</sequence>
<evidence type="ECO:0000313" key="3">
    <source>
        <dbReference type="EMBL" id="UJO18924.1"/>
    </source>
</evidence>
<dbReference type="RefSeq" id="XP_047763290.1">
    <property type="nucleotide sequence ID" value="XM_047906628.1"/>
</dbReference>
<proteinExistence type="predicted"/>
<feature type="region of interest" description="Disordered" evidence="2">
    <location>
        <begin position="174"/>
        <end position="241"/>
    </location>
</feature>
<evidence type="ECO:0000313" key="4">
    <source>
        <dbReference type="Proteomes" id="UP000756132"/>
    </source>
</evidence>
<feature type="compositionally biased region" description="Acidic residues" evidence="2">
    <location>
        <begin position="190"/>
        <end position="201"/>
    </location>
</feature>
<evidence type="ECO:0000256" key="2">
    <source>
        <dbReference type="SAM" id="MobiDB-lite"/>
    </source>
</evidence>
<reference evidence="3" key="2">
    <citation type="journal article" date="2022" name="Microb. Genom.">
        <title>A chromosome-scale genome assembly of the tomato pathogen Cladosporium fulvum reveals a compartmentalized genome architecture and the presence of a dispensable chromosome.</title>
        <authorList>
            <person name="Zaccaron A.Z."/>
            <person name="Chen L.H."/>
            <person name="Samaras A."/>
            <person name="Stergiopoulos I."/>
        </authorList>
    </citation>
    <scope>NUCLEOTIDE SEQUENCE</scope>
    <source>
        <strain evidence="3">Race5_Kim</strain>
    </source>
</reference>
<dbReference type="GeneID" id="71987358"/>
<keyword evidence="4" id="KW-1185">Reference proteome</keyword>
<dbReference type="KEGG" id="ffu:CLAFUR5_07480"/>
<dbReference type="AlphaFoldDB" id="A0A9Q8UQM8"/>
<reference evidence="3" key="1">
    <citation type="submission" date="2021-12" db="EMBL/GenBank/DDBJ databases">
        <authorList>
            <person name="Zaccaron A."/>
            <person name="Stergiopoulos I."/>
        </authorList>
    </citation>
    <scope>NUCLEOTIDE SEQUENCE</scope>
    <source>
        <strain evidence="3">Race5_Kim</strain>
    </source>
</reference>
<dbReference type="EMBL" id="CP090168">
    <property type="protein sequence ID" value="UJO18924.1"/>
    <property type="molecule type" value="Genomic_DNA"/>
</dbReference>
<dbReference type="OrthoDB" id="5327951at2759"/>
<dbReference type="OMA" id="SARNNEY"/>
<feature type="coiled-coil region" evidence="1">
    <location>
        <begin position="531"/>
        <end position="559"/>
    </location>
</feature>
<feature type="compositionally biased region" description="Acidic residues" evidence="2">
    <location>
        <begin position="211"/>
        <end position="223"/>
    </location>
</feature>
<accession>A0A9Q8UQM8</accession>
<dbReference type="Proteomes" id="UP000756132">
    <property type="component" value="Chromosome 6"/>
</dbReference>
<name>A0A9Q8UQM8_PASFU</name>
<evidence type="ECO:0000256" key="1">
    <source>
        <dbReference type="SAM" id="Coils"/>
    </source>
</evidence>
<keyword evidence="1" id="KW-0175">Coiled coil</keyword>
<gene>
    <name evidence="3" type="ORF">CLAFUR5_07480</name>
</gene>
<organism evidence="3 4">
    <name type="scientific">Passalora fulva</name>
    <name type="common">Tomato leaf mold</name>
    <name type="synonym">Cladosporium fulvum</name>
    <dbReference type="NCBI Taxonomy" id="5499"/>
    <lineage>
        <taxon>Eukaryota</taxon>
        <taxon>Fungi</taxon>
        <taxon>Dikarya</taxon>
        <taxon>Ascomycota</taxon>
        <taxon>Pezizomycotina</taxon>
        <taxon>Dothideomycetes</taxon>
        <taxon>Dothideomycetidae</taxon>
        <taxon>Mycosphaerellales</taxon>
        <taxon>Mycosphaerellaceae</taxon>
        <taxon>Fulvia</taxon>
    </lineage>
</organism>